<evidence type="ECO:0000259" key="12">
    <source>
        <dbReference type="Pfam" id="PF07715"/>
    </source>
</evidence>
<feature type="chain" id="PRO_5042046658" evidence="10">
    <location>
        <begin position="22"/>
        <end position="868"/>
    </location>
</feature>
<dbReference type="Gene3D" id="2.40.170.20">
    <property type="entry name" value="TonB-dependent receptor, beta-barrel domain"/>
    <property type="match status" value="1"/>
</dbReference>
<keyword evidence="3 8" id="KW-1134">Transmembrane beta strand</keyword>
<dbReference type="InterPro" id="IPR000531">
    <property type="entry name" value="Beta-barrel_TonB"/>
</dbReference>
<feature type="signal peptide" evidence="10">
    <location>
        <begin position="1"/>
        <end position="21"/>
    </location>
</feature>
<evidence type="ECO:0000256" key="4">
    <source>
        <dbReference type="ARBA" id="ARBA00022692"/>
    </source>
</evidence>
<evidence type="ECO:0000313" key="14">
    <source>
        <dbReference type="EMBL" id="SFH57388.1"/>
    </source>
</evidence>
<dbReference type="Proteomes" id="UP000185487">
    <property type="component" value="Chromosome"/>
</dbReference>
<dbReference type="InterPro" id="IPR012910">
    <property type="entry name" value="Plug_dom"/>
</dbReference>
<evidence type="ECO:0000256" key="5">
    <source>
        <dbReference type="ARBA" id="ARBA00023077"/>
    </source>
</evidence>
<evidence type="ECO:0000259" key="11">
    <source>
        <dbReference type="Pfam" id="PF00593"/>
    </source>
</evidence>
<evidence type="ECO:0000256" key="2">
    <source>
        <dbReference type="ARBA" id="ARBA00022448"/>
    </source>
</evidence>
<dbReference type="SUPFAM" id="SSF56935">
    <property type="entry name" value="Porins"/>
    <property type="match status" value="1"/>
</dbReference>
<evidence type="ECO:0000256" key="9">
    <source>
        <dbReference type="RuleBase" id="RU003357"/>
    </source>
</evidence>
<dbReference type="InterPro" id="IPR037066">
    <property type="entry name" value="Plug_dom_sf"/>
</dbReference>
<keyword evidence="7 8" id="KW-0998">Cell outer membrane</keyword>
<dbReference type="GO" id="GO:0015344">
    <property type="term" value="F:siderophore uptake transmembrane transporter activity"/>
    <property type="evidence" value="ECO:0007669"/>
    <property type="project" value="TreeGrafter"/>
</dbReference>
<dbReference type="Pfam" id="PF00593">
    <property type="entry name" value="TonB_dep_Rec_b-barrel"/>
    <property type="match status" value="1"/>
</dbReference>
<dbReference type="InterPro" id="IPR039426">
    <property type="entry name" value="TonB-dep_rcpt-like"/>
</dbReference>
<dbReference type="Pfam" id="PF07715">
    <property type="entry name" value="Plug"/>
    <property type="match status" value="1"/>
</dbReference>
<reference evidence="14 16" key="2">
    <citation type="submission" date="2016-10" db="EMBL/GenBank/DDBJ databases">
        <authorList>
            <person name="Varghese N."/>
            <person name="Submissions S."/>
        </authorList>
    </citation>
    <scope>NUCLEOTIDE SEQUENCE [LARGE SCALE GENOMIC DNA]</scope>
    <source>
        <strain evidence="14 16">CBMB27</strain>
    </source>
</reference>
<dbReference type="InterPro" id="IPR036942">
    <property type="entry name" value="Beta-barrel_TonB_sf"/>
</dbReference>
<keyword evidence="5 9" id="KW-0798">TonB box</keyword>
<dbReference type="Proteomes" id="UP000199140">
    <property type="component" value="Unassembled WGS sequence"/>
</dbReference>
<dbReference type="RefSeq" id="WP_043759558.1">
    <property type="nucleotide sequence ID" value="NZ_CP015367.1"/>
</dbReference>
<evidence type="ECO:0000313" key="13">
    <source>
        <dbReference type="EMBL" id="APT33062.1"/>
    </source>
</evidence>
<dbReference type="EMBL" id="CP015367">
    <property type="protein sequence ID" value="APT33062.1"/>
    <property type="molecule type" value="Genomic_DNA"/>
</dbReference>
<keyword evidence="2 8" id="KW-0813">Transport</keyword>
<evidence type="ECO:0000256" key="1">
    <source>
        <dbReference type="ARBA" id="ARBA00004571"/>
    </source>
</evidence>
<dbReference type="PANTHER" id="PTHR30069:SF39">
    <property type="entry name" value="BLL6183 PROTEIN"/>
    <property type="match status" value="1"/>
</dbReference>
<dbReference type="PANTHER" id="PTHR30069">
    <property type="entry name" value="TONB-DEPENDENT OUTER MEMBRANE RECEPTOR"/>
    <property type="match status" value="1"/>
</dbReference>
<protein>
    <submittedName>
        <fullName evidence="14">Iron complex outermembrane recepter protein</fullName>
    </submittedName>
    <submittedName>
        <fullName evidence="13">Membrane Transport</fullName>
    </submittedName>
</protein>
<evidence type="ECO:0000256" key="3">
    <source>
        <dbReference type="ARBA" id="ARBA00022452"/>
    </source>
</evidence>
<evidence type="ECO:0000256" key="10">
    <source>
        <dbReference type="SAM" id="SignalP"/>
    </source>
</evidence>
<dbReference type="EMBL" id="FOPK01000033">
    <property type="protein sequence ID" value="SFH57388.1"/>
    <property type="molecule type" value="Genomic_DNA"/>
</dbReference>
<keyword evidence="4 8" id="KW-0812">Transmembrane</keyword>
<dbReference type="Gene3D" id="2.170.130.10">
    <property type="entry name" value="TonB-dependent receptor, plug domain"/>
    <property type="match status" value="1"/>
</dbReference>
<dbReference type="GO" id="GO:0044718">
    <property type="term" value="P:siderophore transmembrane transport"/>
    <property type="evidence" value="ECO:0007669"/>
    <property type="project" value="TreeGrafter"/>
</dbReference>
<feature type="domain" description="TonB-dependent receptor plug" evidence="12">
    <location>
        <begin position="77"/>
        <end position="190"/>
    </location>
</feature>
<proteinExistence type="inferred from homology"/>
<accession>A0AAE8HX10</accession>
<dbReference type="PROSITE" id="PS52016">
    <property type="entry name" value="TONB_DEPENDENT_REC_3"/>
    <property type="match status" value="1"/>
</dbReference>
<dbReference type="KEGG" id="mphy:MCBMB27_03771"/>
<evidence type="ECO:0000256" key="8">
    <source>
        <dbReference type="PROSITE-ProRule" id="PRU01360"/>
    </source>
</evidence>
<name>A0AAE8HX10_9HYPH</name>
<evidence type="ECO:0000313" key="16">
    <source>
        <dbReference type="Proteomes" id="UP000199140"/>
    </source>
</evidence>
<keyword evidence="15" id="KW-1185">Reference proteome</keyword>
<reference evidence="13 15" key="1">
    <citation type="submission" date="2016-04" db="EMBL/GenBank/DDBJ databases">
        <title>Complete genome sequencing and analysis of CBMB27, Methylobacterium phyllosphaerae isolated from leaf tissues of rice (Oryza sativa L.).</title>
        <authorList>
            <person name="Lee Y."/>
            <person name="Hwangbo K."/>
            <person name="Chung H."/>
            <person name="Yoo J."/>
            <person name="Kim K.Y."/>
            <person name="Sa T.M."/>
            <person name="Um Y."/>
            <person name="Madhaiyan M."/>
        </authorList>
    </citation>
    <scope>NUCLEOTIDE SEQUENCE [LARGE SCALE GENOMIC DNA]</scope>
    <source>
        <strain evidence="13 15">CBMB27</strain>
    </source>
</reference>
<keyword evidence="10" id="KW-0732">Signal</keyword>
<dbReference type="GO" id="GO:0009279">
    <property type="term" value="C:cell outer membrane"/>
    <property type="evidence" value="ECO:0007669"/>
    <property type="project" value="UniProtKB-SubCell"/>
</dbReference>
<keyword evidence="6 8" id="KW-0472">Membrane</keyword>
<comment type="similarity">
    <text evidence="8 9">Belongs to the TonB-dependent receptor family.</text>
</comment>
<gene>
    <name evidence="13" type="ORF">MCBMB27_03771</name>
    <name evidence="14" type="ORF">SAMN05192567_13315</name>
</gene>
<evidence type="ECO:0000313" key="15">
    <source>
        <dbReference type="Proteomes" id="UP000185487"/>
    </source>
</evidence>
<organism evidence="14 16">
    <name type="scientific">Methylobacterium phyllosphaerae</name>
    <dbReference type="NCBI Taxonomy" id="418223"/>
    <lineage>
        <taxon>Bacteria</taxon>
        <taxon>Pseudomonadati</taxon>
        <taxon>Pseudomonadota</taxon>
        <taxon>Alphaproteobacteria</taxon>
        <taxon>Hyphomicrobiales</taxon>
        <taxon>Methylobacteriaceae</taxon>
        <taxon>Methylobacterium</taxon>
    </lineage>
</organism>
<dbReference type="AlphaFoldDB" id="A0AAE8HX10"/>
<sequence length="868" mass="92866">MHALRGSLIASVALLPGVAQAQQAVTLGEISVVSTSPVGAGGGNSSGAQTLDTLAQTAPTLPAPAGGVRLRGSEQPLNKIPSTVETVTARQIEIDRGSDNVIATLARQTPGVNLNDSQGNSNRVDLSYRGFTASSVQGVPQGLAVYQNGVRINEAFGDVVNFDLIPPQAIQRIDVVTGNPVFGLNAIGGAVNIQMKNGFTWQGTEISAWGGSDARTAGYLEYGKVSGPWSFYFTGDGLNDRGWRYQSPSTIGRLYADLGYRSQDSEFHLIGLAARSFYGAAAATPVDFTHRDPRAIFTYPQTQTTQVGTIQLTGRVDISPTWDLAGNAYYRRFSENYVDGNQGNFENCSSRSSFRGSLCYQDDAFNVNAPPTSQVAARRAYANQFAILGLNNRTIPFLRNIPYGTIDTTLTEAESYGGSLQAANRDRIFGLNNAFVVGGSVDASTFAFKSSSQLGVINPNLSITVDPNNPYYGTIPGLGTPDIRTLGAIGLAPSSVTGSTLYLGLYATDTLDLTDRLSLTGGFRLNYARIQTRDQTGFSPDVTGVHEYTKVNPLAGLTYQFDPAVNLYGSYSESNRAPTPLELSCSSPTQPCLLPNSLVADPPLKQVTGRTYEAGFRGVIPSFLSGGALTYKAGVYRTDLSNDLYQVAVAGNAARAYYINVPATRRQGIEVGAEYAVTPDLLVYANYALVDATFQFNATLSSPNNPLASTGATGGAVGGDVIPNGGIRVRPGDKIPLIPDHQIKAGFEYNITPNWRFGLNVSAFSSSYFRGDESNLNRKLPAYYVMNLTTKYQVTKNLEIFGLITNLTNNRYATFGTFAETGAVAGNLSINDPRTTTLAQPLSVYAGLTYRFGEDPVPMAPEPIIRKY</sequence>
<comment type="subcellular location">
    <subcellularLocation>
        <location evidence="1 8">Cell outer membrane</location>
        <topology evidence="1 8">Multi-pass membrane protein</topology>
    </subcellularLocation>
</comment>
<evidence type="ECO:0000256" key="7">
    <source>
        <dbReference type="ARBA" id="ARBA00023237"/>
    </source>
</evidence>
<evidence type="ECO:0000256" key="6">
    <source>
        <dbReference type="ARBA" id="ARBA00023136"/>
    </source>
</evidence>
<feature type="domain" description="TonB-dependent receptor-like beta-barrel" evidence="11">
    <location>
        <begin position="299"/>
        <end position="807"/>
    </location>
</feature>